<dbReference type="SUPFAM" id="SSF56112">
    <property type="entry name" value="Protein kinase-like (PK-like)"/>
    <property type="match status" value="1"/>
</dbReference>
<feature type="region of interest" description="Disordered" evidence="1">
    <location>
        <begin position="83"/>
        <end position="107"/>
    </location>
</feature>
<dbReference type="Pfam" id="PF00069">
    <property type="entry name" value="Pkinase"/>
    <property type="match status" value="1"/>
</dbReference>
<dbReference type="PROSITE" id="PS50011">
    <property type="entry name" value="PROTEIN_KINASE_DOM"/>
    <property type="match status" value="1"/>
</dbReference>
<sequence>MGFSKVASSSALLEMEQHDDALAKIANTNTSRQFELSATDGTEMSHSTLQATTIPSVNRYDLNRISVIGSGKFCNVHLVSGPSSFRSESSSSSVSSDQDTESNDDQSLPARSLYAFKSIDPEKLRSADDLTIATTELATEAKMLSQLDHENIIKLRGISSESFSKSYADGDGYFLVMDVLTETLNDRIQQWRRQKKMKEQGRQSSRGLFIRARRSSKDFLRNSFSKVSFRSARRLSSEEKPRKSKSTGDFNDLLSSQRRMYSRIGETVLGIATGMEYLHSHNIVLRDLKPANIGYDDVIDGSCYSSNEANKLVQSRVKLFDFGMAQKVEECNPDEVCGSLRYMAPEVMAGKGYSLAVDVYSFGVILFEMCSLKVPFADFNAGKRKNKRRNIGNRKQGGGQSNLSHPSSLSLTLAVEKRRIADFYKGISFYGITQMNDDLEKLIPCPSIRNLIEECWDADPKNRPSFQEINQRLLVILNREDAATAKTYSCGASCDYRDNSVVTTENEVYSISDH</sequence>
<feature type="region of interest" description="Disordered" evidence="1">
    <location>
        <begin position="387"/>
        <end position="406"/>
    </location>
</feature>
<dbReference type="SMART" id="SM00220">
    <property type="entry name" value="S_TKc"/>
    <property type="match status" value="1"/>
</dbReference>
<dbReference type="GO" id="GO:0004672">
    <property type="term" value="F:protein kinase activity"/>
    <property type="evidence" value="ECO:0007669"/>
    <property type="project" value="InterPro"/>
</dbReference>
<evidence type="ECO:0000313" key="3">
    <source>
        <dbReference type="EMBL" id="VEU41942.1"/>
    </source>
</evidence>
<reference evidence="3 4" key="1">
    <citation type="submission" date="2019-01" db="EMBL/GenBank/DDBJ databases">
        <authorList>
            <person name="Ferrante I. M."/>
        </authorList>
    </citation>
    <scope>NUCLEOTIDE SEQUENCE [LARGE SCALE GENOMIC DNA]</scope>
    <source>
        <strain evidence="3 4">B856</strain>
    </source>
</reference>
<dbReference type="PANTHER" id="PTHR23257">
    <property type="entry name" value="SERINE-THREONINE PROTEIN KINASE"/>
    <property type="match status" value="1"/>
</dbReference>
<evidence type="ECO:0000259" key="2">
    <source>
        <dbReference type="PROSITE" id="PS50011"/>
    </source>
</evidence>
<proteinExistence type="predicted"/>
<gene>
    <name evidence="3" type="ORF">PSNMU_V1.4_AUG-EV-PASAV3_0088300</name>
</gene>
<dbReference type="GO" id="GO:0007165">
    <property type="term" value="P:signal transduction"/>
    <property type="evidence" value="ECO:0007669"/>
    <property type="project" value="TreeGrafter"/>
</dbReference>
<dbReference type="GO" id="GO:0005524">
    <property type="term" value="F:ATP binding"/>
    <property type="evidence" value="ECO:0007669"/>
    <property type="project" value="InterPro"/>
</dbReference>
<dbReference type="OrthoDB" id="75074at2759"/>
<dbReference type="InterPro" id="IPR050167">
    <property type="entry name" value="Ser_Thr_protein_kinase"/>
</dbReference>
<dbReference type="EMBL" id="CAACVS010000396">
    <property type="protein sequence ID" value="VEU41942.1"/>
    <property type="molecule type" value="Genomic_DNA"/>
</dbReference>
<dbReference type="AlphaFoldDB" id="A0A448ZIS5"/>
<dbReference type="Proteomes" id="UP000291116">
    <property type="component" value="Unassembled WGS sequence"/>
</dbReference>
<dbReference type="GO" id="GO:0005737">
    <property type="term" value="C:cytoplasm"/>
    <property type="evidence" value="ECO:0007669"/>
    <property type="project" value="TreeGrafter"/>
</dbReference>
<feature type="compositionally biased region" description="Low complexity" evidence="1">
    <location>
        <begin position="83"/>
        <end position="96"/>
    </location>
</feature>
<dbReference type="PANTHER" id="PTHR23257:SF958">
    <property type="entry name" value="SERINE_THREONINE-PROTEIN KINASE WNK4"/>
    <property type="match status" value="1"/>
</dbReference>
<protein>
    <recommendedName>
        <fullName evidence="2">Protein kinase domain-containing protein</fullName>
    </recommendedName>
</protein>
<organism evidence="3 4">
    <name type="scientific">Pseudo-nitzschia multistriata</name>
    <dbReference type="NCBI Taxonomy" id="183589"/>
    <lineage>
        <taxon>Eukaryota</taxon>
        <taxon>Sar</taxon>
        <taxon>Stramenopiles</taxon>
        <taxon>Ochrophyta</taxon>
        <taxon>Bacillariophyta</taxon>
        <taxon>Bacillariophyceae</taxon>
        <taxon>Bacillariophycidae</taxon>
        <taxon>Bacillariales</taxon>
        <taxon>Bacillariaceae</taxon>
        <taxon>Pseudo-nitzschia</taxon>
    </lineage>
</organism>
<dbReference type="InterPro" id="IPR011009">
    <property type="entry name" value="Kinase-like_dom_sf"/>
</dbReference>
<name>A0A448ZIS5_9STRA</name>
<dbReference type="InterPro" id="IPR000719">
    <property type="entry name" value="Prot_kinase_dom"/>
</dbReference>
<dbReference type="Gene3D" id="1.10.510.10">
    <property type="entry name" value="Transferase(Phosphotransferase) domain 1"/>
    <property type="match status" value="1"/>
</dbReference>
<feature type="domain" description="Protein kinase" evidence="2">
    <location>
        <begin position="62"/>
        <end position="475"/>
    </location>
</feature>
<evidence type="ECO:0000256" key="1">
    <source>
        <dbReference type="SAM" id="MobiDB-lite"/>
    </source>
</evidence>
<keyword evidence="4" id="KW-1185">Reference proteome</keyword>
<accession>A0A448ZIS5</accession>
<evidence type="ECO:0000313" key="4">
    <source>
        <dbReference type="Proteomes" id="UP000291116"/>
    </source>
</evidence>
<dbReference type="Gene3D" id="3.30.200.20">
    <property type="entry name" value="Phosphorylase Kinase, domain 1"/>
    <property type="match status" value="1"/>
</dbReference>